<proteinExistence type="predicted"/>
<feature type="compositionally biased region" description="Low complexity" evidence="13">
    <location>
        <begin position="872"/>
        <end position="886"/>
    </location>
</feature>
<comment type="subcellular location">
    <subcellularLocation>
        <location evidence="1">Membrane</location>
        <topology evidence="1">Single-pass membrane protein</topology>
    </subcellularLocation>
</comment>
<evidence type="ECO:0000256" key="4">
    <source>
        <dbReference type="ARBA" id="ARBA00022737"/>
    </source>
</evidence>
<evidence type="ECO:0000256" key="3">
    <source>
        <dbReference type="ARBA" id="ARBA00022692"/>
    </source>
</evidence>
<dbReference type="PANTHER" id="PTHR22722">
    <property type="entry name" value="LOW-DENSITY LIPOPROTEIN RECEPTOR-RELATED PROTEIN 2-RELATED"/>
    <property type="match status" value="1"/>
</dbReference>
<feature type="disulfide bond" evidence="11">
    <location>
        <begin position="522"/>
        <end position="534"/>
    </location>
</feature>
<dbReference type="SMART" id="SM00192">
    <property type="entry name" value="LDLa"/>
    <property type="match status" value="4"/>
</dbReference>
<keyword evidence="7 11" id="KW-1015">Disulfide bond</keyword>
<keyword evidence="4" id="KW-0677">Repeat</keyword>
<evidence type="ECO:0000256" key="2">
    <source>
        <dbReference type="ARBA" id="ARBA00022553"/>
    </source>
</evidence>
<name>K1QSH8_MAGGI</name>
<keyword evidence="12" id="KW-0175">Coiled coil</keyword>
<feature type="disulfide bond" evidence="11">
    <location>
        <begin position="541"/>
        <end position="556"/>
    </location>
</feature>
<dbReference type="Gene3D" id="3.10.390.10">
    <property type="entry name" value="SAND domain-like"/>
    <property type="match status" value="1"/>
</dbReference>
<dbReference type="InParanoid" id="K1QSH8"/>
<dbReference type="EMBL" id="JH817914">
    <property type="protein sequence ID" value="EKC39852.1"/>
    <property type="molecule type" value="Genomic_DNA"/>
</dbReference>
<dbReference type="Gene3D" id="4.10.400.10">
    <property type="entry name" value="Low-density Lipoprotein Receptor"/>
    <property type="match status" value="4"/>
</dbReference>
<keyword evidence="10" id="KW-0539">Nucleus</keyword>
<feature type="region of interest" description="Disordered" evidence="13">
    <location>
        <begin position="855"/>
        <end position="886"/>
    </location>
</feature>
<feature type="disulfide bond" evidence="11">
    <location>
        <begin position="618"/>
        <end position="633"/>
    </location>
</feature>
<dbReference type="GO" id="GO:0003677">
    <property type="term" value="F:DNA binding"/>
    <property type="evidence" value="ECO:0007669"/>
    <property type="project" value="InterPro"/>
</dbReference>
<sequence length="929" mass="101383">MSEVDISEELPNGDDSAFTDDHQQTNAGGDANNTVNAEGHQAIPSQLYVTTTQGLVPAEQIQEEIKTTHIVIHDQTFDSGLKTPTTPLPPPTPATPLSREKGFKYTWDESVQGNILPVRCKNSNGELYKNKFGSGGRGRCIKSDGEWFTPNEFEARSGRASSKDWKRSIRYGGRTLQCLIEDGVLQPHATSCTCAACCDDETVTGPVRLFVPYKRRKKDSESCPPSPPLSSPLPIKKQRINSVKSPAPPPSQQQISNVTSPVSLATIVPANSISKDTGAVMVSIGGQTHAAQPIKVTTSEGETMQMQILTTADNLGTFLTTGDAVVMAPISDVKSSNGGLTNAAILSVPDMSEQRQWWQLEELANNMLLQAQQLKSMIEQAKQQTQLFRDAAVQQVKAQMEKEKQEAINALKMEHQVKMSHALMAERAQRQIAVQQAVANARSGVKDTMDVTIVLTNVTCSNATTTDVSIGISHATEETIALIGSGFECTNKKCIHFKKTCDGNNDCGDFSDEVDQRCLADCPYYLITCRNGHCIRYGDRCDGENDCGDHSDERKCSKCKENQFNCEHSRECIPLSWKCNGVFDCEQGEDEKDITCKCMNPNEFRCKSRGCVAMDTLCDGFSDCDDSSDEELCDPSVKVIPGKYGPRHYDCHCEGHCHPGTGACQGACRQGWAGPTCQINTKAISFQTPIQNSGHKVIHSGLSIDGDVRTCPPPAVGSFNAYWEANLTKPSEIRRIRIYNPKDVTYLAGLALHLVVPRCVINNTNLLTNGYLDITCPDNVTMHSLLLILIADDNKMAIMQICEIQVIALLGRKDPSHDNSAGLSLPAWISIGVVAGVLTLVTIFCVIRAHRNRSRRNTPDTTSSFNNNRENGGSSPGSVTSSSCQGYESVSSPYNEAYKIHGGTPISFPAIRSPDRKDVTDDRCSSVYL</sequence>
<evidence type="ECO:0000256" key="8">
    <source>
        <dbReference type="ARBA" id="ARBA00023170"/>
    </source>
</evidence>
<dbReference type="SUPFAM" id="SSF57424">
    <property type="entry name" value="LDL receptor-like module"/>
    <property type="match status" value="4"/>
</dbReference>
<feature type="region of interest" description="Disordered" evidence="13">
    <location>
        <begin position="1"/>
        <end position="36"/>
    </location>
</feature>
<gene>
    <name evidence="15" type="ORF">CGI_10012910</name>
</gene>
<evidence type="ECO:0000256" key="6">
    <source>
        <dbReference type="ARBA" id="ARBA00023136"/>
    </source>
</evidence>
<keyword evidence="6 14" id="KW-0472">Membrane</keyword>
<feature type="compositionally biased region" description="Acidic residues" evidence="13">
    <location>
        <begin position="1"/>
        <end position="12"/>
    </location>
</feature>
<evidence type="ECO:0000256" key="5">
    <source>
        <dbReference type="ARBA" id="ARBA00022989"/>
    </source>
</evidence>
<feature type="disulfide bond" evidence="11">
    <location>
        <begin position="606"/>
        <end position="624"/>
    </location>
</feature>
<keyword evidence="8" id="KW-0675">Receptor</keyword>
<evidence type="ECO:0000256" key="12">
    <source>
        <dbReference type="SAM" id="Coils"/>
    </source>
</evidence>
<dbReference type="HOGENOM" id="CLU_314804_0_0_1"/>
<evidence type="ECO:0000256" key="9">
    <source>
        <dbReference type="ARBA" id="ARBA00023180"/>
    </source>
</evidence>
<feature type="region of interest" description="Disordered" evidence="13">
    <location>
        <begin position="216"/>
        <end position="236"/>
    </location>
</feature>
<feature type="disulfide bond" evidence="11">
    <location>
        <begin position="529"/>
        <end position="547"/>
    </location>
</feature>
<organism evidence="15">
    <name type="scientific">Magallana gigas</name>
    <name type="common">Pacific oyster</name>
    <name type="synonym">Crassostrea gigas</name>
    <dbReference type="NCBI Taxonomy" id="29159"/>
    <lineage>
        <taxon>Eukaryota</taxon>
        <taxon>Metazoa</taxon>
        <taxon>Spiralia</taxon>
        <taxon>Lophotrochozoa</taxon>
        <taxon>Mollusca</taxon>
        <taxon>Bivalvia</taxon>
        <taxon>Autobranchia</taxon>
        <taxon>Pteriomorphia</taxon>
        <taxon>Ostreida</taxon>
        <taxon>Ostreoidea</taxon>
        <taxon>Ostreidae</taxon>
        <taxon>Magallana</taxon>
    </lineage>
</organism>
<feature type="compositionally biased region" description="Polar residues" evidence="13">
    <location>
        <begin position="24"/>
        <end position="36"/>
    </location>
</feature>
<dbReference type="InterPro" id="IPR023415">
    <property type="entry name" value="LDLR_class-A_CS"/>
</dbReference>
<feature type="region of interest" description="Disordered" evidence="13">
    <location>
        <begin position="78"/>
        <end position="99"/>
    </location>
</feature>
<feature type="transmembrane region" description="Helical" evidence="14">
    <location>
        <begin position="825"/>
        <end position="847"/>
    </location>
</feature>
<dbReference type="PROSITE" id="PS50864">
    <property type="entry name" value="SAND"/>
    <property type="match status" value="1"/>
</dbReference>
<evidence type="ECO:0000256" key="10">
    <source>
        <dbReference type="ARBA" id="ARBA00023242"/>
    </source>
</evidence>
<dbReference type="PROSITE" id="PS01209">
    <property type="entry name" value="LDLRA_1"/>
    <property type="match status" value="1"/>
</dbReference>
<keyword evidence="3 14" id="KW-0812">Transmembrane</keyword>
<feature type="disulfide bond" evidence="11">
    <location>
        <begin position="489"/>
        <end position="507"/>
    </location>
</feature>
<dbReference type="PRINTS" id="PR00261">
    <property type="entry name" value="LDLRECEPTOR"/>
</dbReference>
<dbReference type="GO" id="GO:0043235">
    <property type="term" value="C:receptor complex"/>
    <property type="evidence" value="ECO:0007669"/>
    <property type="project" value="TreeGrafter"/>
</dbReference>
<protein>
    <submittedName>
        <fullName evidence="15">Deformed epidermal autoregulatory factor 1-like protein</fullName>
    </submittedName>
</protein>
<dbReference type="SMART" id="SM00258">
    <property type="entry name" value="SAND"/>
    <property type="match status" value="1"/>
</dbReference>
<feature type="coiled-coil region" evidence="12">
    <location>
        <begin position="360"/>
        <end position="413"/>
    </location>
</feature>
<evidence type="ECO:0000256" key="11">
    <source>
        <dbReference type="PROSITE-ProRule" id="PRU00124"/>
    </source>
</evidence>
<dbReference type="CDD" id="cd00112">
    <property type="entry name" value="LDLa"/>
    <property type="match status" value="4"/>
</dbReference>
<dbReference type="PROSITE" id="PS50068">
    <property type="entry name" value="LDLRA_2"/>
    <property type="match status" value="4"/>
</dbReference>
<dbReference type="SUPFAM" id="SSF63763">
    <property type="entry name" value="SAND domain-like"/>
    <property type="match status" value="1"/>
</dbReference>
<evidence type="ECO:0000313" key="15">
    <source>
        <dbReference type="EMBL" id="EKC39852.1"/>
    </source>
</evidence>
<dbReference type="Pfam" id="PF01342">
    <property type="entry name" value="SAND"/>
    <property type="match status" value="1"/>
</dbReference>
<dbReference type="Pfam" id="PF00057">
    <property type="entry name" value="Ldl_recept_a"/>
    <property type="match status" value="4"/>
</dbReference>
<dbReference type="InterPro" id="IPR036055">
    <property type="entry name" value="LDL_receptor-like_sf"/>
</dbReference>
<keyword evidence="5 14" id="KW-1133">Transmembrane helix</keyword>
<dbReference type="FunFam" id="3.10.390.10:FF:000004">
    <property type="entry name" value="Deformed epidermal autoregulatory factor 1"/>
    <property type="match status" value="1"/>
</dbReference>
<accession>K1QSH8</accession>
<feature type="compositionally biased region" description="Polar residues" evidence="13">
    <location>
        <begin position="859"/>
        <end position="871"/>
    </location>
</feature>
<keyword evidence="9" id="KW-0325">Glycoprotein</keyword>
<evidence type="ECO:0000256" key="13">
    <source>
        <dbReference type="SAM" id="MobiDB-lite"/>
    </source>
</evidence>
<reference evidence="15" key="1">
    <citation type="journal article" date="2012" name="Nature">
        <title>The oyster genome reveals stress adaptation and complexity of shell formation.</title>
        <authorList>
            <person name="Zhang G."/>
            <person name="Fang X."/>
            <person name="Guo X."/>
            <person name="Li L."/>
            <person name="Luo R."/>
            <person name="Xu F."/>
            <person name="Yang P."/>
            <person name="Zhang L."/>
            <person name="Wang X."/>
            <person name="Qi H."/>
            <person name="Xiong Z."/>
            <person name="Que H."/>
            <person name="Xie Y."/>
            <person name="Holland P.W."/>
            <person name="Paps J."/>
            <person name="Zhu Y."/>
            <person name="Wu F."/>
            <person name="Chen Y."/>
            <person name="Wang J."/>
            <person name="Peng C."/>
            <person name="Meng J."/>
            <person name="Yang L."/>
            <person name="Liu J."/>
            <person name="Wen B."/>
            <person name="Zhang N."/>
            <person name="Huang Z."/>
            <person name="Zhu Q."/>
            <person name="Feng Y."/>
            <person name="Mount A."/>
            <person name="Hedgecock D."/>
            <person name="Xu Z."/>
            <person name="Liu Y."/>
            <person name="Domazet-Loso T."/>
            <person name="Du Y."/>
            <person name="Sun X."/>
            <person name="Zhang S."/>
            <person name="Liu B."/>
            <person name="Cheng P."/>
            <person name="Jiang X."/>
            <person name="Li J."/>
            <person name="Fan D."/>
            <person name="Wang W."/>
            <person name="Fu W."/>
            <person name="Wang T."/>
            <person name="Wang B."/>
            <person name="Zhang J."/>
            <person name="Peng Z."/>
            <person name="Li Y."/>
            <person name="Li N."/>
            <person name="Wang J."/>
            <person name="Chen M."/>
            <person name="He Y."/>
            <person name="Tan F."/>
            <person name="Song X."/>
            <person name="Zheng Q."/>
            <person name="Huang R."/>
            <person name="Yang H."/>
            <person name="Du X."/>
            <person name="Chen L."/>
            <person name="Yang M."/>
            <person name="Gaffney P.M."/>
            <person name="Wang S."/>
            <person name="Luo L."/>
            <person name="She Z."/>
            <person name="Ming Y."/>
            <person name="Huang W."/>
            <person name="Zhang S."/>
            <person name="Huang B."/>
            <person name="Zhang Y."/>
            <person name="Qu T."/>
            <person name="Ni P."/>
            <person name="Miao G."/>
            <person name="Wang J."/>
            <person name="Wang Q."/>
            <person name="Steinberg C.E."/>
            <person name="Wang H."/>
            <person name="Li N."/>
            <person name="Qian L."/>
            <person name="Zhang G."/>
            <person name="Li Y."/>
            <person name="Yang H."/>
            <person name="Liu X."/>
            <person name="Wang J."/>
            <person name="Yin Y."/>
            <person name="Wang J."/>
        </authorList>
    </citation>
    <scope>NUCLEOTIDE SEQUENCE [LARGE SCALE GENOMIC DNA]</scope>
    <source>
        <strain evidence="15">05x7-T-G4-1.051#20</strain>
    </source>
</reference>
<keyword evidence="2" id="KW-0597">Phosphoprotein</keyword>
<evidence type="ECO:0000256" key="14">
    <source>
        <dbReference type="SAM" id="Phobius"/>
    </source>
</evidence>
<dbReference type="InterPro" id="IPR002172">
    <property type="entry name" value="LDrepeatLR_classA_rpt"/>
</dbReference>
<evidence type="ECO:0000256" key="7">
    <source>
        <dbReference type="ARBA" id="ARBA00023157"/>
    </source>
</evidence>
<dbReference type="AlphaFoldDB" id="K1QSH8"/>
<dbReference type="InterPro" id="IPR051221">
    <property type="entry name" value="LDLR-related"/>
</dbReference>
<comment type="caution">
    <text evidence="11">Lacks conserved residue(s) required for the propagation of feature annotation.</text>
</comment>
<dbReference type="InterPro" id="IPR000770">
    <property type="entry name" value="SAND_dom"/>
</dbReference>
<evidence type="ECO:0000256" key="1">
    <source>
        <dbReference type="ARBA" id="ARBA00004167"/>
    </source>
</evidence>
<dbReference type="GO" id="GO:0005886">
    <property type="term" value="C:plasma membrane"/>
    <property type="evidence" value="ECO:0007669"/>
    <property type="project" value="TreeGrafter"/>
</dbReference>
<dbReference type="InterPro" id="IPR010919">
    <property type="entry name" value="SAND-like_dom_sf"/>
</dbReference>